<dbReference type="InterPro" id="IPR006277">
    <property type="entry name" value="Sarcosine_oxidase_asu"/>
</dbReference>
<dbReference type="SUPFAM" id="SSF103025">
    <property type="entry name" value="Folate-binding domain"/>
    <property type="match status" value="1"/>
</dbReference>
<dbReference type="InterPro" id="IPR028896">
    <property type="entry name" value="GcvT/YgfZ/DmdA"/>
</dbReference>
<evidence type="ECO:0000313" key="8">
    <source>
        <dbReference type="Proteomes" id="UP000617743"/>
    </source>
</evidence>
<dbReference type="SUPFAM" id="SSF101790">
    <property type="entry name" value="Aminomethyltransferase beta-barrel domain"/>
    <property type="match status" value="1"/>
</dbReference>
<evidence type="ECO:0000259" key="3">
    <source>
        <dbReference type="Pfam" id="PF01571"/>
    </source>
</evidence>
<evidence type="ECO:0000256" key="2">
    <source>
        <dbReference type="ARBA" id="ARBA00023002"/>
    </source>
</evidence>
<dbReference type="Pfam" id="PF07992">
    <property type="entry name" value="Pyr_redox_2"/>
    <property type="match status" value="1"/>
</dbReference>
<evidence type="ECO:0000313" key="7">
    <source>
        <dbReference type="EMBL" id="GGX00798.1"/>
    </source>
</evidence>
<dbReference type="Gene3D" id="3.50.50.60">
    <property type="entry name" value="FAD/NAD(P)-binding domain"/>
    <property type="match status" value="2"/>
</dbReference>
<feature type="domain" description="GCVT N-terminal" evidence="3">
    <location>
        <begin position="552"/>
        <end position="824"/>
    </location>
</feature>
<dbReference type="InterPro" id="IPR036188">
    <property type="entry name" value="FAD/NAD-bd_sf"/>
</dbReference>
<feature type="domain" description="Aminomethyltransferase C-terminal" evidence="5">
    <location>
        <begin position="843"/>
        <end position="930"/>
    </location>
</feature>
<dbReference type="Gene3D" id="3.10.20.440">
    <property type="entry name" value="2Fe-2S iron-sulphur cluster binding domain, sarcosine oxidase, alpha subunit, N-terminal domain"/>
    <property type="match status" value="1"/>
</dbReference>
<dbReference type="SUPFAM" id="SSF51905">
    <property type="entry name" value="FAD/NAD(P)-binding domain"/>
    <property type="match status" value="1"/>
</dbReference>
<dbReference type="InterPro" id="IPR027266">
    <property type="entry name" value="TrmE/GcvT-like"/>
</dbReference>
<feature type="domain" description="FAD/NAD(P)-binding" evidence="4">
    <location>
        <begin position="123"/>
        <end position="374"/>
    </location>
</feature>
<dbReference type="Gene3D" id="3.30.1360.120">
    <property type="entry name" value="Probable tRNA modification gtpase trme, domain 1"/>
    <property type="match status" value="1"/>
</dbReference>
<comment type="caution">
    <text evidence="7">The sequence shown here is derived from an EMBL/GenBank/DDBJ whole genome shotgun (WGS) entry which is preliminary data.</text>
</comment>
<dbReference type="Pfam" id="PF08669">
    <property type="entry name" value="GCV_T_C"/>
    <property type="match status" value="1"/>
</dbReference>
<dbReference type="InterPro" id="IPR041117">
    <property type="entry name" value="SoxA_A3"/>
</dbReference>
<dbReference type="InterPro" id="IPR029043">
    <property type="entry name" value="GcvT/YgfZ_C"/>
</dbReference>
<dbReference type="Pfam" id="PF17806">
    <property type="entry name" value="SO_alpha_A3"/>
    <property type="match status" value="1"/>
</dbReference>
<dbReference type="InterPro" id="IPR013977">
    <property type="entry name" value="GcvT_C"/>
</dbReference>
<protein>
    <submittedName>
        <fullName evidence="7">Sarcosine oxidase subunit alpha</fullName>
    </submittedName>
</protein>
<accession>A0ABQ2X5J0</accession>
<dbReference type="PRINTS" id="PR00411">
    <property type="entry name" value="PNDRDTASEI"/>
</dbReference>
<organism evidence="7 8">
    <name type="scientific">Streptomyces lomondensis</name>
    <dbReference type="NCBI Taxonomy" id="68229"/>
    <lineage>
        <taxon>Bacteria</taxon>
        <taxon>Bacillati</taxon>
        <taxon>Actinomycetota</taxon>
        <taxon>Actinomycetes</taxon>
        <taxon>Kitasatosporales</taxon>
        <taxon>Streptomycetaceae</taxon>
        <taxon>Streptomyces</taxon>
    </lineage>
</organism>
<dbReference type="InterPro" id="IPR006222">
    <property type="entry name" value="GCVT_N"/>
</dbReference>
<keyword evidence="2" id="KW-0560">Oxidoreductase</keyword>
<dbReference type="EMBL" id="BMWC01000004">
    <property type="protein sequence ID" value="GGX00798.1"/>
    <property type="molecule type" value="Genomic_DNA"/>
</dbReference>
<dbReference type="InterPro" id="IPR023753">
    <property type="entry name" value="FAD/NAD-binding_dom"/>
</dbReference>
<dbReference type="RefSeq" id="WP_190051004.1">
    <property type="nucleotide sequence ID" value="NZ_BMWC01000004.1"/>
</dbReference>
<evidence type="ECO:0000259" key="6">
    <source>
        <dbReference type="Pfam" id="PF17806"/>
    </source>
</evidence>
<evidence type="ECO:0000259" key="4">
    <source>
        <dbReference type="Pfam" id="PF07992"/>
    </source>
</evidence>
<sequence length="938" mass="99941">MTDQHFRLPRGGRIDRGTVLRFTVDGRELTGHPGDTVASAMLANGLIEVAPSLYRGRPRGIVAAGVEEPNALVQIDGPCSEGMLPATTVELYDGLSATTLSGMGRLDPAPDPAVYDKKYVHTDVLVVGAGPAGLSAAAAAAGSGARVILVDDQPEPGDWEGAAELLAALDAAPEAVVLHRTTAFGSYDDNYVLALQRRTDHLGADAPAGVSRQRLWHIRARQVILATGAHERPLVFAGNDRPGVMLAGAVRTYLNRYAVAPGSRAVVSTTNDSAYDTVADLHAAGVAVAAVVDARAELSGRAAEVAAATGARVLSGSAVVDTSGDRRITGVTVQGLDSDGRLAGEPRRFDCDLLAVSGGWSPVVHLHSQRQGKLRWDSGLVAFVPDGTVRDQQVVGAARGTYGFHGCVAEGARAGALAATEAGFPVPVPSASYEETRSETRALWLVPGPDDGWDTHFVDLQRDVTVADVRRSTGTGMRGVEHVKRYTSLGTANDQGKTSGVNAIGVIAEALGGSPGEIGTTAYRAPYTPIAFAALAGRERGELFDPERTTSIHSWHVAHGAEFEDVGQWKRPRYYPRPGEDMDAAVARECRAAREGVAFMDASTLGKIEIRGTDAGEFLNRIYTNAFKKLKPGTARYGVMCKPDGMIFDDGVTLRLDDDRYFMTTTTGGAAAVLDWLEEWLQTEWPELDVYCTSVTEQWATIAVVGPRSREVVAPLAPDVDFANEAFPFMAFRETLLASGVPARICRISFSGELAYEINVPAWYGLAVWEEVDAVGRPYDITPYGTETMHVLRAEKGYIIVGQDTDGTVTPQDAGMSWVVSKQKDFIGKRSFARPDTARGDRKQLVGLLPGDRATRLPEGTQLVAPDVSLETVPVPMLGHVTSSYHSPALGRPFALALVADGRARIGETLLAPVGDRLVPVEVADCVLYDPEGTKRDG</sequence>
<dbReference type="Pfam" id="PF01571">
    <property type="entry name" value="GCV_T"/>
    <property type="match status" value="1"/>
</dbReference>
<name>A0ABQ2X5J0_9ACTN</name>
<dbReference type="Proteomes" id="UP000617743">
    <property type="component" value="Unassembled WGS sequence"/>
</dbReference>
<dbReference type="PANTHER" id="PTHR43757:SF2">
    <property type="entry name" value="AMINOMETHYLTRANSFERASE, MITOCHONDRIAL"/>
    <property type="match status" value="1"/>
</dbReference>
<gene>
    <name evidence="7" type="primary">soxA</name>
    <name evidence="7" type="ORF">GCM10010383_33540</name>
</gene>
<dbReference type="PRINTS" id="PR00368">
    <property type="entry name" value="FADPNR"/>
</dbReference>
<evidence type="ECO:0000259" key="5">
    <source>
        <dbReference type="Pfam" id="PF08669"/>
    </source>
</evidence>
<reference evidence="8" key="1">
    <citation type="journal article" date="2019" name="Int. J. Syst. Evol. Microbiol.">
        <title>The Global Catalogue of Microorganisms (GCM) 10K type strain sequencing project: providing services to taxonomists for standard genome sequencing and annotation.</title>
        <authorList>
            <consortium name="The Broad Institute Genomics Platform"/>
            <consortium name="The Broad Institute Genome Sequencing Center for Infectious Disease"/>
            <person name="Wu L."/>
            <person name="Ma J."/>
        </authorList>
    </citation>
    <scope>NUCLEOTIDE SEQUENCE [LARGE SCALE GENOMIC DNA]</scope>
    <source>
        <strain evidence="8">JCM 4866</strain>
    </source>
</reference>
<proteinExistence type="inferred from homology"/>
<comment type="similarity">
    <text evidence="1">Belongs to the GcvT family.</text>
</comment>
<dbReference type="PANTHER" id="PTHR43757">
    <property type="entry name" value="AMINOMETHYLTRANSFERASE"/>
    <property type="match status" value="1"/>
</dbReference>
<keyword evidence="8" id="KW-1185">Reference proteome</keyword>
<dbReference type="Pfam" id="PF13510">
    <property type="entry name" value="Fer2_4"/>
    <property type="match status" value="1"/>
</dbReference>
<feature type="domain" description="SoxA A3" evidence="6">
    <location>
        <begin position="455"/>
        <end position="538"/>
    </location>
</feature>
<dbReference type="InterPro" id="IPR042204">
    <property type="entry name" value="2Fe-2S-bd_N"/>
</dbReference>
<evidence type="ECO:0000256" key="1">
    <source>
        <dbReference type="ARBA" id="ARBA00008609"/>
    </source>
</evidence>
<dbReference type="NCBIfam" id="TIGR01372">
    <property type="entry name" value="soxA"/>
    <property type="match status" value="1"/>
</dbReference>